<accession>A0A1T4XP24</accession>
<keyword evidence="4" id="KW-1185">Reference proteome</keyword>
<protein>
    <recommendedName>
        <fullName evidence="2">Integrase SAM-like N-terminal domain-containing protein</fullName>
    </recommendedName>
</protein>
<dbReference type="GO" id="GO:0003677">
    <property type="term" value="F:DNA binding"/>
    <property type="evidence" value="ECO:0007669"/>
    <property type="project" value="UniProtKB-KW"/>
</dbReference>
<dbReference type="EMBL" id="FUYB01000020">
    <property type="protein sequence ID" value="SKA91306.1"/>
    <property type="molecule type" value="Genomic_DNA"/>
</dbReference>
<dbReference type="InterPro" id="IPR004107">
    <property type="entry name" value="Integrase_SAM-like_N"/>
</dbReference>
<evidence type="ECO:0000313" key="4">
    <source>
        <dbReference type="Proteomes" id="UP000190460"/>
    </source>
</evidence>
<dbReference type="STRING" id="92487.SAMN02745130_03258"/>
<dbReference type="InterPro" id="IPR010998">
    <property type="entry name" value="Integrase_recombinase_N"/>
</dbReference>
<name>A0A1T4XP24_9GAMM</name>
<sequence length="209" mass="24549">MTWYVLRTKQYIAYFPDDHIRTHTAQQVEEYLTKVGREVNLKAWQFGQVVDTIRILFCLALKKSWANNFDWEYWSASAKKLDANHATVARDYTDALAGLEGLEMLEGEERCSHELYQRYQPALAEVVKAVRLKNYAMRTEQTYRGWIARFFYFHKPNNVHDLGAKRPRKLPIMLSREIEVLAFNVLDERLGNELLVLRQSVTPDLLASY</sequence>
<evidence type="ECO:0000259" key="2">
    <source>
        <dbReference type="Pfam" id="PF13495"/>
    </source>
</evidence>
<gene>
    <name evidence="3" type="ORF">SAMN02745130_03258</name>
</gene>
<keyword evidence="1" id="KW-0238">DNA-binding</keyword>
<dbReference type="Proteomes" id="UP000190460">
    <property type="component" value="Unassembled WGS sequence"/>
</dbReference>
<dbReference type="Pfam" id="PF13495">
    <property type="entry name" value="Phage_int_SAM_4"/>
    <property type="match status" value="1"/>
</dbReference>
<organism evidence="3 4">
    <name type="scientific">Thiothrix eikelboomii</name>
    <dbReference type="NCBI Taxonomy" id="92487"/>
    <lineage>
        <taxon>Bacteria</taxon>
        <taxon>Pseudomonadati</taxon>
        <taxon>Pseudomonadota</taxon>
        <taxon>Gammaproteobacteria</taxon>
        <taxon>Thiotrichales</taxon>
        <taxon>Thiotrichaceae</taxon>
        <taxon>Thiothrix</taxon>
    </lineage>
</organism>
<feature type="domain" description="Integrase SAM-like N-terminal" evidence="2">
    <location>
        <begin position="124"/>
        <end position="164"/>
    </location>
</feature>
<proteinExistence type="predicted"/>
<dbReference type="GO" id="GO:0015074">
    <property type="term" value="P:DNA integration"/>
    <property type="evidence" value="ECO:0007669"/>
    <property type="project" value="InterPro"/>
</dbReference>
<evidence type="ECO:0000256" key="1">
    <source>
        <dbReference type="ARBA" id="ARBA00023125"/>
    </source>
</evidence>
<reference evidence="3 4" key="1">
    <citation type="submission" date="2017-02" db="EMBL/GenBank/DDBJ databases">
        <authorList>
            <person name="Peterson S.W."/>
        </authorList>
    </citation>
    <scope>NUCLEOTIDE SEQUENCE [LARGE SCALE GENOMIC DNA]</scope>
    <source>
        <strain evidence="3 4">ATCC 49788</strain>
    </source>
</reference>
<dbReference type="AlphaFoldDB" id="A0A1T4XP24"/>
<evidence type="ECO:0000313" key="3">
    <source>
        <dbReference type="EMBL" id="SKA91306.1"/>
    </source>
</evidence>
<dbReference type="Gene3D" id="1.10.150.130">
    <property type="match status" value="2"/>
</dbReference>